<evidence type="ECO:0000256" key="4">
    <source>
        <dbReference type="ARBA" id="ARBA00022989"/>
    </source>
</evidence>
<reference evidence="8 9" key="1">
    <citation type="journal article" date="2010" name="PLoS ONE">
        <title>The glycobiome of the rumen bacterium Butyrivibrio proteoclasticus B316(T) highlights adaptation to a polysaccharide-rich environment.</title>
        <authorList>
            <person name="Kelly W.J."/>
            <person name="Leahy S.C."/>
            <person name="Altermann E."/>
            <person name="Yeoman C.J."/>
            <person name="Dunne J.C."/>
            <person name="Kong Z."/>
            <person name="Pacheco D.M."/>
            <person name="Li D."/>
            <person name="Noel S.J."/>
            <person name="Moon C.D."/>
            <person name="Cookson A.L."/>
            <person name="Attwood G.T."/>
        </authorList>
    </citation>
    <scope>NUCLEOTIDE SEQUENCE [LARGE SCALE GENOMIC DNA]</scope>
    <source>
        <strain evidence="9">ATCC 51982 / DSM 14932 / B316</strain>
    </source>
</reference>
<feature type="transmembrane region" description="Helical" evidence="6">
    <location>
        <begin position="16"/>
        <end position="34"/>
    </location>
</feature>
<organism evidence="8 9">
    <name type="scientific">Butyrivibrio proteoclasticus (strain ATCC 51982 / DSM 14932 / B316)</name>
    <name type="common">Clostridium proteoclasticum</name>
    <dbReference type="NCBI Taxonomy" id="515622"/>
    <lineage>
        <taxon>Bacteria</taxon>
        <taxon>Bacillati</taxon>
        <taxon>Bacillota</taxon>
        <taxon>Clostridia</taxon>
        <taxon>Lachnospirales</taxon>
        <taxon>Lachnospiraceae</taxon>
        <taxon>Butyrivibrio</taxon>
    </lineage>
</organism>
<comment type="subcellular location">
    <subcellularLocation>
        <location evidence="1">Cell membrane</location>
        <topology evidence="1">Multi-pass membrane protein</topology>
    </subcellularLocation>
</comment>
<dbReference type="InterPro" id="IPR051461">
    <property type="entry name" value="UPF0750_membrane"/>
</dbReference>
<dbReference type="eggNOG" id="COG1284">
    <property type="taxonomic scope" value="Bacteria"/>
</dbReference>
<protein>
    <recommendedName>
        <fullName evidence="7">DUF2179 domain-containing protein</fullName>
    </recommendedName>
</protein>
<evidence type="ECO:0000256" key="1">
    <source>
        <dbReference type="ARBA" id="ARBA00004651"/>
    </source>
</evidence>
<dbReference type="InterPro" id="IPR003740">
    <property type="entry name" value="YitT"/>
</dbReference>
<name>E0RV37_BUTPB</name>
<feature type="transmembrane region" description="Helical" evidence="6">
    <location>
        <begin position="112"/>
        <end position="131"/>
    </location>
</feature>
<dbReference type="InterPro" id="IPR015867">
    <property type="entry name" value="N-reg_PII/ATP_PRibTrfase_C"/>
</dbReference>
<dbReference type="RefSeq" id="WP_013280961.1">
    <property type="nucleotide sequence ID" value="NC_014387.1"/>
</dbReference>
<evidence type="ECO:0000313" key="9">
    <source>
        <dbReference type="Proteomes" id="UP000001299"/>
    </source>
</evidence>
<dbReference type="PIRSF" id="PIRSF006483">
    <property type="entry name" value="Membrane_protein_YitT"/>
    <property type="match status" value="1"/>
</dbReference>
<dbReference type="Pfam" id="PF10035">
    <property type="entry name" value="DUF2179"/>
    <property type="match status" value="1"/>
</dbReference>
<feature type="transmembrane region" description="Helical" evidence="6">
    <location>
        <begin position="181"/>
        <end position="200"/>
    </location>
</feature>
<evidence type="ECO:0000313" key="8">
    <source>
        <dbReference type="EMBL" id="ADL34307.1"/>
    </source>
</evidence>
<dbReference type="Pfam" id="PF02588">
    <property type="entry name" value="YitT_membrane"/>
    <property type="match status" value="1"/>
</dbReference>
<evidence type="ECO:0000259" key="7">
    <source>
        <dbReference type="Pfam" id="PF10035"/>
    </source>
</evidence>
<dbReference type="GO" id="GO:0005886">
    <property type="term" value="C:plasma membrane"/>
    <property type="evidence" value="ECO:0007669"/>
    <property type="project" value="UniProtKB-SubCell"/>
</dbReference>
<dbReference type="InterPro" id="IPR019264">
    <property type="entry name" value="DUF2179"/>
</dbReference>
<dbReference type="PANTHER" id="PTHR33545">
    <property type="entry name" value="UPF0750 MEMBRANE PROTEIN YITT-RELATED"/>
    <property type="match status" value="1"/>
</dbReference>
<dbReference type="Gene3D" id="3.30.70.120">
    <property type="match status" value="1"/>
</dbReference>
<dbReference type="STRING" id="515622.bpr_I1570"/>
<gene>
    <name evidence="8" type="ordered locus">bpr_I1570</name>
</gene>
<accession>E0RV37</accession>
<keyword evidence="3 6" id="KW-0812">Transmembrane</keyword>
<keyword evidence="4 6" id="KW-1133">Transmembrane helix</keyword>
<keyword evidence="2" id="KW-1003">Cell membrane</keyword>
<keyword evidence="9" id="KW-1185">Reference proteome</keyword>
<evidence type="ECO:0000256" key="5">
    <source>
        <dbReference type="ARBA" id="ARBA00023136"/>
    </source>
</evidence>
<feature type="transmembrane region" description="Helical" evidence="6">
    <location>
        <begin position="157"/>
        <end position="175"/>
    </location>
</feature>
<evidence type="ECO:0000256" key="3">
    <source>
        <dbReference type="ARBA" id="ARBA00022692"/>
    </source>
</evidence>
<dbReference type="PANTHER" id="PTHR33545:SF5">
    <property type="entry name" value="UPF0750 MEMBRANE PROTEIN YITT"/>
    <property type="match status" value="1"/>
</dbReference>
<feature type="transmembrane region" description="Helical" evidence="6">
    <location>
        <begin position="54"/>
        <end position="75"/>
    </location>
</feature>
<evidence type="ECO:0000256" key="2">
    <source>
        <dbReference type="ARBA" id="ARBA00022475"/>
    </source>
</evidence>
<sequence length="293" mass="32040">MSSTNKTSIKARLKDYLLITFASSIYGLATALLVDPNNIAPGGITGLAIVLNRIVPIGTGMWFLFMNIPILIVAIWKFGIRFTISTIYATAVISLTTDFFSTYLSAFYINDIILGVTIGSALSAVAMGIIFKSHATSGGTDVIIKILRLKYPHIKTGMLYIMTDVIVLIIAGIVFQDITAALYSFISVMVTSSVLDLVLYGRDGAKLIYIISDHPDIITARLLDELDIGATHVFAQGAYSGEKKKVIMCAIKKRLSPMAEDIVREEDPNAFMIVTSASEIFGEGYKSYFDERM</sequence>
<feature type="domain" description="DUF2179" evidence="7">
    <location>
        <begin position="229"/>
        <end position="282"/>
    </location>
</feature>
<dbReference type="CDD" id="cd16380">
    <property type="entry name" value="YitT_C"/>
    <property type="match status" value="1"/>
</dbReference>
<proteinExistence type="predicted"/>
<keyword evidence="5 6" id="KW-0472">Membrane</keyword>
<dbReference type="EMBL" id="CP001810">
    <property type="protein sequence ID" value="ADL34307.1"/>
    <property type="molecule type" value="Genomic_DNA"/>
</dbReference>
<evidence type="ECO:0000256" key="6">
    <source>
        <dbReference type="SAM" id="Phobius"/>
    </source>
</evidence>
<dbReference type="HOGENOM" id="CLU_063199_1_1_9"/>
<dbReference type="KEGG" id="bpb:bpr_I1570"/>
<dbReference type="Proteomes" id="UP000001299">
    <property type="component" value="Chromosome 1"/>
</dbReference>
<dbReference type="AlphaFoldDB" id="E0RV37"/>